<dbReference type="EMBL" id="JADILX010000104">
    <property type="protein sequence ID" value="MBO8486180.1"/>
    <property type="molecule type" value="Genomic_DNA"/>
</dbReference>
<reference evidence="1" key="1">
    <citation type="submission" date="2020-10" db="EMBL/GenBank/DDBJ databases">
        <authorList>
            <person name="Gilroy R."/>
        </authorList>
    </citation>
    <scope>NUCLEOTIDE SEQUENCE</scope>
    <source>
        <strain evidence="1">B2-16538</strain>
    </source>
</reference>
<organism evidence="1 2">
    <name type="scientific">Candidatus Cryptobacteroides excrementavium</name>
    <dbReference type="NCBI Taxonomy" id="2840759"/>
    <lineage>
        <taxon>Bacteria</taxon>
        <taxon>Pseudomonadati</taxon>
        <taxon>Bacteroidota</taxon>
        <taxon>Bacteroidia</taxon>
        <taxon>Bacteroidales</taxon>
        <taxon>Candidatus Cryptobacteroides</taxon>
    </lineage>
</organism>
<accession>A0A9D9J3T3</accession>
<evidence type="ECO:0000313" key="1">
    <source>
        <dbReference type="EMBL" id="MBO8486180.1"/>
    </source>
</evidence>
<dbReference type="Proteomes" id="UP000823750">
    <property type="component" value="Unassembled WGS sequence"/>
</dbReference>
<sequence>MKGTKTIWLFRTALIVAAILWFPACTREELSPGQEEEGIPVTATLSFGAPDGGKVDITTKAELNDYSDITSLCLFIFNADGSRCEDVIKITDENDIRETGTSSTGRYYETDIRTTTGSKRIFAIANYISVQSWVSSDETPVSFLDKIESLAQQALAGELTMAEVGNEIVMLRSRYISNGTTPEYPTQQMIFSSDIAGDAVTFTLNGASSGIINLQRIVANVIFNIKSGTRAGKRISFTPTSYRLYNISKGTRLGSNRAIEENPMESDPEFYYDGSQQTITTTATGGEYTFDFFLPENIQDSKAAVTEYTMRDEWDFSGAGAGASNGEKTWTYAPANASYIEINGEYAEYNVPDSGPEELYYSGTATYVIHLGDFSPSGSMGDYSVRRNWKYTYNITVNGVDSIVAEAIAGATNGEGDMEQGDEPGAEGDIVNINDITLSYSLDAHYEQVLLQYNISSIANTVRSTAGSDLTADEDGNGITDVDEAIGQCLILYCSTPFQTSEQLTVPYMDYLEAVKGYDDPSSSQAQQAAAAAKERFLAGIDYKWVEFYPQSSGNTLSAYPGLPDWKNSRYNNDGTLNNSYITVTSPSRNYLLDAYDVCVKIGKAVKKLLEYRNDNPYSGDSYALATGDRAEDGITVRYTGGNWYTYFTGFVDEYYYTRNPVTDEAIEKWSEFTNARQRRLMISMDIQVSDDGKSTYSRAHTNISQRSIQTFYDDTEALDAFGMETFDEGGPMPYGTPSDQYSIYSDTDGRSNTTKLIDAGTYTTWNTYIDPSHNGHLTSVNGKRTLTQAYKRKYAINACLSRNRDLNGDSYIDDNEIRWYMPSINEYIRMGMGANAISNEAQLYTGDKDNLDDGTYPVDFLLDGALYVTSTYRTDYTGNSQNKTVFWAVEKGSYGGQINEYGDKLIRCVRLLPADVDGSMNVVAAAVCEEKATAEGNIFLDFRGRLTPSLFRQIPNPSPYNFVQHDEDSEYNRFYDALIVAKNYMSTTWPTDGDYYTTRYGNKVINTGSNIYRTLTVLQNIGNNQNNPCADYSESGEPENAGWRLPNLVELTVLASNYDRYVLPGLQDNGNVPCCTQFSNQNVRQAFYINSNEMVTCGDEYNGDKPFYIRCVRDATDEELAAYAD</sequence>
<evidence type="ECO:0000313" key="2">
    <source>
        <dbReference type="Proteomes" id="UP000823750"/>
    </source>
</evidence>
<name>A0A9D9J3T3_9BACT</name>
<proteinExistence type="predicted"/>
<gene>
    <name evidence="1" type="ORF">IAB78_07125</name>
</gene>
<reference evidence="1" key="2">
    <citation type="journal article" date="2021" name="PeerJ">
        <title>Extensive microbial diversity within the chicken gut microbiome revealed by metagenomics and culture.</title>
        <authorList>
            <person name="Gilroy R."/>
            <person name="Ravi A."/>
            <person name="Getino M."/>
            <person name="Pursley I."/>
            <person name="Horton D.L."/>
            <person name="Alikhan N.F."/>
            <person name="Baker D."/>
            <person name="Gharbi K."/>
            <person name="Hall N."/>
            <person name="Watson M."/>
            <person name="Adriaenssens E.M."/>
            <person name="Foster-Nyarko E."/>
            <person name="Jarju S."/>
            <person name="Secka A."/>
            <person name="Antonio M."/>
            <person name="Oren A."/>
            <person name="Chaudhuri R.R."/>
            <person name="La Ragione R."/>
            <person name="Hildebrand F."/>
            <person name="Pallen M.J."/>
        </authorList>
    </citation>
    <scope>NUCLEOTIDE SEQUENCE</scope>
    <source>
        <strain evidence="1">B2-16538</strain>
    </source>
</reference>
<dbReference type="AlphaFoldDB" id="A0A9D9J3T3"/>
<comment type="caution">
    <text evidence="1">The sequence shown here is derived from an EMBL/GenBank/DDBJ whole genome shotgun (WGS) entry which is preliminary data.</text>
</comment>
<protein>
    <submittedName>
        <fullName evidence="1">DUF4906 domain-containing protein</fullName>
    </submittedName>
</protein>